<evidence type="ECO:0000256" key="3">
    <source>
        <dbReference type="ARBA" id="ARBA00022989"/>
    </source>
</evidence>
<dbReference type="Pfam" id="PF08044">
    <property type="entry name" value="DUF1707"/>
    <property type="match status" value="1"/>
</dbReference>
<comment type="caution">
    <text evidence="8">The sequence shown here is derived from an EMBL/GenBank/DDBJ whole genome shotgun (WGS) entry which is preliminary data.</text>
</comment>
<accession>A0A3N0E6E9</accession>
<dbReference type="OrthoDB" id="3734539at2"/>
<evidence type="ECO:0000313" key="8">
    <source>
        <dbReference type="EMBL" id="RNL83339.1"/>
    </source>
</evidence>
<protein>
    <submittedName>
        <fullName evidence="8">DUF1707 and DUF4870 domain-containing protein</fullName>
    </submittedName>
</protein>
<evidence type="ECO:0000256" key="5">
    <source>
        <dbReference type="SAM" id="MobiDB-lite"/>
    </source>
</evidence>
<keyword evidence="9" id="KW-1185">Reference proteome</keyword>
<feature type="region of interest" description="Disordered" evidence="5">
    <location>
        <begin position="85"/>
        <end position="105"/>
    </location>
</feature>
<feature type="transmembrane region" description="Helical" evidence="6">
    <location>
        <begin position="169"/>
        <end position="193"/>
    </location>
</feature>
<dbReference type="AlphaFoldDB" id="A0A3N0E6E9"/>
<feature type="domain" description="DUF1707" evidence="7">
    <location>
        <begin position="30"/>
        <end position="81"/>
    </location>
</feature>
<name>A0A3N0E6E9_9ACTN</name>
<keyword evidence="3 6" id="KW-1133">Transmembrane helix</keyword>
<proteinExistence type="predicted"/>
<comment type="subcellular location">
    <subcellularLocation>
        <location evidence="1">Membrane</location>
        <topology evidence="1">Multi-pass membrane protein</topology>
    </subcellularLocation>
</comment>
<dbReference type="PANTHER" id="PTHR40763">
    <property type="entry name" value="MEMBRANE PROTEIN-RELATED"/>
    <property type="match status" value="1"/>
</dbReference>
<dbReference type="PANTHER" id="PTHR40763:SF4">
    <property type="entry name" value="DUF1707 DOMAIN-CONTAINING PROTEIN"/>
    <property type="match status" value="1"/>
</dbReference>
<gene>
    <name evidence="8" type="ORF">EFW17_16555</name>
</gene>
<organism evidence="8 9">
    <name type="scientific">Halostreptopolyspora alba</name>
    <dbReference type="NCBI Taxonomy" id="2487137"/>
    <lineage>
        <taxon>Bacteria</taxon>
        <taxon>Bacillati</taxon>
        <taxon>Actinomycetota</taxon>
        <taxon>Actinomycetes</taxon>
        <taxon>Streptosporangiales</taxon>
        <taxon>Nocardiopsidaceae</taxon>
        <taxon>Halostreptopolyspora</taxon>
    </lineage>
</organism>
<evidence type="ECO:0000256" key="6">
    <source>
        <dbReference type="SAM" id="Phobius"/>
    </source>
</evidence>
<dbReference type="Proteomes" id="UP000269198">
    <property type="component" value="Unassembled WGS sequence"/>
</dbReference>
<evidence type="ECO:0000256" key="2">
    <source>
        <dbReference type="ARBA" id="ARBA00022692"/>
    </source>
</evidence>
<evidence type="ECO:0000259" key="7">
    <source>
        <dbReference type="Pfam" id="PF08044"/>
    </source>
</evidence>
<reference evidence="8 9" key="1">
    <citation type="submission" date="2018-11" db="EMBL/GenBank/DDBJ databases">
        <title>The genome draft of YIM 96095.</title>
        <authorList>
            <person name="Tang S.-K."/>
            <person name="Chunyu W.-X."/>
            <person name="Feng Y.-Z."/>
        </authorList>
    </citation>
    <scope>NUCLEOTIDE SEQUENCE [LARGE SCALE GENOMIC DNA]</scope>
    <source>
        <strain evidence="8 9">YIM 96095</strain>
    </source>
</reference>
<feature type="transmembrane region" description="Helical" evidence="6">
    <location>
        <begin position="142"/>
        <end position="163"/>
    </location>
</feature>
<evidence type="ECO:0000256" key="1">
    <source>
        <dbReference type="ARBA" id="ARBA00004141"/>
    </source>
</evidence>
<dbReference type="InterPro" id="IPR012551">
    <property type="entry name" value="DUF1707_SHOCT-like"/>
</dbReference>
<dbReference type="Pfam" id="PF09685">
    <property type="entry name" value="MamF_MmsF"/>
    <property type="match status" value="1"/>
</dbReference>
<keyword evidence="4 6" id="KW-0472">Membrane</keyword>
<evidence type="ECO:0000256" key="4">
    <source>
        <dbReference type="ARBA" id="ARBA00023136"/>
    </source>
</evidence>
<feature type="compositionally biased region" description="Low complexity" evidence="5">
    <location>
        <begin position="91"/>
        <end position="104"/>
    </location>
</feature>
<feature type="transmembrane region" description="Helical" evidence="6">
    <location>
        <begin position="111"/>
        <end position="130"/>
    </location>
</feature>
<sequence length="215" mass="23749">MSVAVHDPTPPPTPYGRGWPVRYGPQNNHLRLTHADRDAVAHLLKEAYAEGRLDTDEFEERLEAAMGAKVHGDLEPLLSDLIPEGTPVHSPPAAQQPSSPPSSSERVTALIGHYSGYFVSALGPLAVLLINGNSSAFVRRHVVEALNFQLTFIVGSMVLWFFSWLVLPLVAWGFMLLGWMFLPMVAGLVAVFGGRWKYPFTWRPIKEDQGEPGRP</sequence>
<evidence type="ECO:0000313" key="9">
    <source>
        <dbReference type="Proteomes" id="UP000269198"/>
    </source>
</evidence>
<dbReference type="InterPro" id="IPR019109">
    <property type="entry name" value="MamF_MmsF"/>
</dbReference>
<keyword evidence="2 6" id="KW-0812">Transmembrane</keyword>
<dbReference type="EMBL" id="RJMB01000017">
    <property type="protein sequence ID" value="RNL83339.1"/>
    <property type="molecule type" value="Genomic_DNA"/>
</dbReference>